<evidence type="ECO:0000256" key="7">
    <source>
        <dbReference type="ARBA" id="ARBA00022842"/>
    </source>
</evidence>
<dbReference type="PANTHER" id="PTHR42904:SF6">
    <property type="entry name" value="NAD-CAPPED RNA HYDROLASE NUDT12"/>
    <property type="match status" value="1"/>
</dbReference>
<dbReference type="EMBL" id="CP095043">
    <property type="protein sequence ID" value="UOQ60631.1"/>
    <property type="molecule type" value="Genomic_DNA"/>
</dbReference>
<name>A0ABY4FWL6_9MICO</name>
<dbReference type="CDD" id="cd03429">
    <property type="entry name" value="NUDIX_NADH_pyrophosphatase_Nudt13"/>
    <property type="match status" value="1"/>
</dbReference>
<evidence type="ECO:0000256" key="2">
    <source>
        <dbReference type="ARBA" id="ARBA00001947"/>
    </source>
</evidence>
<dbReference type="Pfam" id="PF00293">
    <property type="entry name" value="NUDIX"/>
    <property type="match status" value="1"/>
</dbReference>
<dbReference type="Pfam" id="PF09296">
    <property type="entry name" value="NUDIX-like"/>
    <property type="match status" value="1"/>
</dbReference>
<dbReference type="NCBIfam" id="NF001299">
    <property type="entry name" value="PRK00241.1"/>
    <property type="match status" value="1"/>
</dbReference>
<sequence length="310" mass="34160">MSQPHPPFAAGILDRDATTRQDPELLESAWAEPGARLFRLRGVEIPVTTDDAGTTRLALLPTDGALALQGEGAAVGHVYVGRMSGAPVFAMLVEEESAAHDDTVTWRHPFEVGSGLTDLECEIVAVASALLRWHEAAEYSPRDGEPTAPELGGWGRREARGGELFPRTDPAVIVLIEHDDRVLLGSNALWETGRFSLLAGFVEAGESLEQTVRREIFEEAGVHLGEIGYVASQPWPFPRSLMVGFRARLADGADPDDLSPDIEEISELRWFTRDEIRNPAPDLRLPMPMSIARWMIDTWVNEGDDRGRRH</sequence>
<keyword evidence="8" id="KW-0520">NAD</keyword>
<evidence type="ECO:0000313" key="11">
    <source>
        <dbReference type="EMBL" id="UOQ60631.1"/>
    </source>
</evidence>
<comment type="catalytic activity">
    <reaction evidence="9">
        <text>a 5'-end NAD(+)-phospho-ribonucleoside in mRNA + H2O = a 5'-end phospho-adenosine-phospho-ribonucleoside in mRNA + beta-nicotinamide D-ribonucleotide + 2 H(+)</text>
        <dbReference type="Rhea" id="RHEA:60876"/>
        <dbReference type="Rhea" id="RHEA-COMP:15698"/>
        <dbReference type="Rhea" id="RHEA-COMP:15719"/>
        <dbReference type="ChEBI" id="CHEBI:14649"/>
        <dbReference type="ChEBI" id="CHEBI:15377"/>
        <dbReference type="ChEBI" id="CHEBI:15378"/>
        <dbReference type="ChEBI" id="CHEBI:144029"/>
        <dbReference type="ChEBI" id="CHEBI:144051"/>
    </reaction>
    <physiologicalReaction direction="left-to-right" evidence="9">
        <dbReference type="Rhea" id="RHEA:60877"/>
    </physiologicalReaction>
</comment>
<keyword evidence="12" id="KW-1185">Reference proteome</keyword>
<dbReference type="Gene3D" id="3.90.79.10">
    <property type="entry name" value="Nucleoside Triphosphate Pyrophosphohydrolase"/>
    <property type="match status" value="1"/>
</dbReference>
<keyword evidence="7" id="KW-0460">Magnesium</keyword>
<dbReference type="Gene3D" id="3.90.79.20">
    <property type="match status" value="1"/>
</dbReference>
<reference evidence="11 12" key="1">
    <citation type="submission" date="2022-04" db="EMBL/GenBank/DDBJ databases">
        <title>Leucobacter sp. isolated from rhizosphere of onion.</title>
        <authorList>
            <person name="Won M."/>
            <person name="Lee C.-M."/>
            <person name="Woen H.-Y."/>
            <person name="Kwon S.-W."/>
        </authorList>
    </citation>
    <scope>NUCLEOTIDE SEQUENCE [LARGE SCALE GENOMIC DNA]</scope>
    <source>
        <strain evidence="11 12">H25R-14</strain>
    </source>
</reference>
<comment type="cofactor">
    <cofactor evidence="2">
        <name>Zn(2+)</name>
        <dbReference type="ChEBI" id="CHEBI:29105"/>
    </cofactor>
</comment>
<accession>A0ABY4FWL6</accession>
<keyword evidence="5" id="KW-0479">Metal-binding</keyword>
<comment type="similarity">
    <text evidence="3">Belongs to the Nudix hydrolase family. NudC subfamily.</text>
</comment>
<feature type="domain" description="Nudix hydrolase" evidence="10">
    <location>
        <begin position="166"/>
        <end position="297"/>
    </location>
</feature>
<evidence type="ECO:0000256" key="8">
    <source>
        <dbReference type="ARBA" id="ARBA00023027"/>
    </source>
</evidence>
<dbReference type="Proteomes" id="UP000831775">
    <property type="component" value="Chromosome"/>
</dbReference>
<dbReference type="EC" id="3.6.1.22" evidence="4"/>
<organism evidence="11 12">
    <name type="scientific">Leucobacter rhizosphaerae</name>
    <dbReference type="NCBI Taxonomy" id="2932245"/>
    <lineage>
        <taxon>Bacteria</taxon>
        <taxon>Bacillati</taxon>
        <taxon>Actinomycetota</taxon>
        <taxon>Actinomycetes</taxon>
        <taxon>Micrococcales</taxon>
        <taxon>Microbacteriaceae</taxon>
        <taxon>Leucobacter</taxon>
    </lineage>
</organism>
<comment type="cofactor">
    <cofactor evidence="1">
        <name>Mg(2+)</name>
        <dbReference type="ChEBI" id="CHEBI:18420"/>
    </cofactor>
</comment>
<dbReference type="GO" id="GO:0016787">
    <property type="term" value="F:hydrolase activity"/>
    <property type="evidence" value="ECO:0007669"/>
    <property type="project" value="UniProtKB-KW"/>
</dbReference>
<proteinExistence type="inferred from homology"/>
<keyword evidence="6 11" id="KW-0378">Hydrolase</keyword>
<dbReference type="PROSITE" id="PS00893">
    <property type="entry name" value="NUDIX_BOX"/>
    <property type="match status" value="1"/>
</dbReference>
<dbReference type="InterPro" id="IPR049734">
    <property type="entry name" value="NudC-like_C"/>
</dbReference>
<evidence type="ECO:0000259" key="10">
    <source>
        <dbReference type="PROSITE" id="PS51462"/>
    </source>
</evidence>
<dbReference type="InterPro" id="IPR050241">
    <property type="entry name" value="NAD-cap_RNA_hydrolase_NudC"/>
</dbReference>
<dbReference type="SUPFAM" id="SSF55811">
    <property type="entry name" value="Nudix"/>
    <property type="match status" value="1"/>
</dbReference>
<dbReference type="InterPro" id="IPR015797">
    <property type="entry name" value="NUDIX_hydrolase-like_dom_sf"/>
</dbReference>
<evidence type="ECO:0000256" key="3">
    <source>
        <dbReference type="ARBA" id="ARBA00009595"/>
    </source>
</evidence>
<gene>
    <name evidence="11" type="primary">nudC</name>
    <name evidence="11" type="ORF">MUN76_01170</name>
</gene>
<dbReference type="InterPro" id="IPR020084">
    <property type="entry name" value="NUDIX_hydrolase_CS"/>
</dbReference>
<evidence type="ECO:0000256" key="5">
    <source>
        <dbReference type="ARBA" id="ARBA00022723"/>
    </source>
</evidence>
<protein>
    <recommendedName>
        <fullName evidence="4">NAD(+) diphosphatase</fullName>
        <ecNumber evidence="4">3.6.1.22</ecNumber>
    </recommendedName>
</protein>
<evidence type="ECO:0000256" key="6">
    <source>
        <dbReference type="ARBA" id="ARBA00022801"/>
    </source>
</evidence>
<evidence type="ECO:0000313" key="12">
    <source>
        <dbReference type="Proteomes" id="UP000831775"/>
    </source>
</evidence>
<evidence type="ECO:0000256" key="1">
    <source>
        <dbReference type="ARBA" id="ARBA00001946"/>
    </source>
</evidence>
<dbReference type="PANTHER" id="PTHR42904">
    <property type="entry name" value="NUDIX HYDROLASE, NUDC SUBFAMILY"/>
    <property type="match status" value="1"/>
</dbReference>
<evidence type="ECO:0000256" key="4">
    <source>
        <dbReference type="ARBA" id="ARBA00012381"/>
    </source>
</evidence>
<dbReference type="PROSITE" id="PS51462">
    <property type="entry name" value="NUDIX"/>
    <property type="match status" value="1"/>
</dbReference>
<dbReference type="InterPro" id="IPR015375">
    <property type="entry name" value="NADH_PPase-like_N"/>
</dbReference>
<dbReference type="InterPro" id="IPR000086">
    <property type="entry name" value="NUDIX_hydrolase_dom"/>
</dbReference>
<dbReference type="RefSeq" id="WP_244686418.1">
    <property type="nucleotide sequence ID" value="NZ_CP095043.1"/>
</dbReference>
<evidence type="ECO:0000256" key="9">
    <source>
        <dbReference type="ARBA" id="ARBA00023679"/>
    </source>
</evidence>